<gene>
    <name evidence="2" type="ORF">EVAR_60645_1</name>
</gene>
<feature type="region of interest" description="Disordered" evidence="1">
    <location>
        <begin position="1"/>
        <end position="21"/>
    </location>
</feature>
<reference evidence="2 3" key="1">
    <citation type="journal article" date="2019" name="Commun. Biol.">
        <title>The bagworm genome reveals a unique fibroin gene that provides high tensile strength.</title>
        <authorList>
            <person name="Kono N."/>
            <person name="Nakamura H."/>
            <person name="Ohtoshi R."/>
            <person name="Tomita M."/>
            <person name="Numata K."/>
            <person name="Arakawa K."/>
        </authorList>
    </citation>
    <scope>NUCLEOTIDE SEQUENCE [LARGE SCALE GENOMIC DNA]</scope>
</reference>
<evidence type="ECO:0000313" key="3">
    <source>
        <dbReference type="Proteomes" id="UP000299102"/>
    </source>
</evidence>
<dbReference type="AlphaFoldDB" id="A0A4C1ZP91"/>
<comment type="caution">
    <text evidence="2">The sequence shown here is derived from an EMBL/GenBank/DDBJ whole genome shotgun (WGS) entry which is preliminary data.</text>
</comment>
<protein>
    <submittedName>
        <fullName evidence="2">Uncharacterized protein</fullName>
    </submittedName>
</protein>
<dbReference type="Proteomes" id="UP000299102">
    <property type="component" value="Unassembled WGS sequence"/>
</dbReference>
<sequence>MRLEKHSSPRSRAGGQADQGRSETTLVYCYRSWRRQREISANELSFPTTHCLEWRNAAILDRERNARAPTLTDVMRGTLNVPVDRDAAQHG</sequence>
<dbReference type="EMBL" id="BGZK01001952">
    <property type="protein sequence ID" value="GBP88709.1"/>
    <property type="molecule type" value="Genomic_DNA"/>
</dbReference>
<organism evidence="2 3">
    <name type="scientific">Eumeta variegata</name>
    <name type="common">Bagworm moth</name>
    <name type="synonym">Eumeta japonica</name>
    <dbReference type="NCBI Taxonomy" id="151549"/>
    <lineage>
        <taxon>Eukaryota</taxon>
        <taxon>Metazoa</taxon>
        <taxon>Ecdysozoa</taxon>
        <taxon>Arthropoda</taxon>
        <taxon>Hexapoda</taxon>
        <taxon>Insecta</taxon>
        <taxon>Pterygota</taxon>
        <taxon>Neoptera</taxon>
        <taxon>Endopterygota</taxon>
        <taxon>Lepidoptera</taxon>
        <taxon>Glossata</taxon>
        <taxon>Ditrysia</taxon>
        <taxon>Tineoidea</taxon>
        <taxon>Psychidae</taxon>
        <taxon>Oiketicinae</taxon>
        <taxon>Eumeta</taxon>
    </lineage>
</organism>
<proteinExistence type="predicted"/>
<name>A0A4C1ZP91_EUMVA</name>
<evidence type="ECO:0000313" key="2">
    <source>
        <dbReference type="EMBL" id="GBP88709.1"/>
    </source>
</evidence>
<accession>A0A4C1ZP91</accession>
<keyword evidence="3" id="KW-1185">Reference proteome</keyword>
<evidence type="ECO:0000256" key="1">
    <source>
        <dbReference type="SAM" id="MobiDB-lite"/>
    </source>
</evidence>